<organism evidence="5 6">
    <name type="scientific">Cinara cedri</name>
    <dbReference type="NCBI Taxonomy" id="506608"/>
    <lineage>
        <taxon>Eukaryota</taxon>
        <taxon>Metazoa</taxon>
        <taxon>Ecdysozoa</taxon>
        <taxon>Arthropoda</taxon>
        <taxon>Hexapoda</taxon>
        <taxon>Insecta</taxon>
        <taxon>Pterygota</taxon>
        <taxon>Neoptera</taxon>
        <taxon>Paraneoptera</taxon>
        <taxon>Hemiptera</taxon>
        <taxon>Sternorrhyncha</taxon>
        <taxon>Aphidomorpha</taxon>
        <taxon>Aphidoidea</taxon>
        <taxon>Aphididae</taxon>
        <taxon>Lachninae</taxon>
        <taxon>Cinara</taxon>
    </lineage>
</organism>
<evidence type="ECO:0000313" key="5">
    <source>
        <dbReference type="EMBL" id="VVC27460.1"/>
    </source>
</evidence>
<reference evidence="5 6" key="1">
    <citation type="submission" date="2019-08" db="EMBL/GenBank/DDBJ databases">
        <authorList>
            <person name="Alioto T."/>
            <person name="Alioto T."/>
            <person name="Gomez Garrido J."/>
        </authorList>
    </citation>
    <scope>NUCLEOTIDE SEQUENCE [LARGE SCALE GENOMIC DNA]</scope>
</reference>
<accession>A0A5E4M5L8</accession>
<feature type="transmembrane region" description="Helical" evidence="3">
    <location>
        <begin position="15"/>
        <end position="37"/>
    </location>
</feature>
<protein>
    <submittedName>
        <fullName evidence="5">Harbinger transposase-derived nuclease domain</fullName>
    </submittedName>
</protein>
<proteinExistence type="predicted"/>
<dbReference type="EMBL" id="CABPRJ010000121">
    <property type="protein sequence ID" value="VVC27460.1"/>
    <property type="molecule type" value="Genomic_DNA"/>
</dbReference>
<feature type="domain" description="DDE Tnp4" evidence="4">
    <location>
        <begin position="123"/>
        <end position="274"/>
    </location>
</feature>
<keyword evidence="3" id="KW-1133">Transmembrane helix</keyword>
<feature type="transmembrane region" description="Helical" evidence="3">
    <location>
        <begin position="49"/>
        <end position="70"/>
    </location>
</feature>
<keyword evidence="6" id="KW-1185">Reference proteome</keyword>
<dbReference type="InterPro" id="IPR027806">
    <property type="entry name" value="HARBI1_dom"/>
</dbReference>
<name>A0A5E4M5L8_9HEMI</name>
<evidence type="ECO:0000313" key="6">
    <source>
        <dbReference type="Proteomes" id="UP000325440"/>
    </source>
</evidence>
<dbReference type="Proteomes" id="UP000325440">
    <property type="component" value="Unassembled WGS sequence"/>
</dbReference>
<evidence type="ECO:0000256" key="2">
    <source>
        <dbReference type="ARBA" id="ARBA00022723"/>
    </source>
</evidence>
<dbReference type="OrthoDB" id="125364at2759"/>
<dbReference type="AlphaFoldDB" id="A0A5E4M5L8"/>
<evidence type="ECO:0000256" key="3">
    <source>
        <dbReference type="SAM" id="Phobius"/>
    </source>
</evidence>
<gene>
    <name evidence="5" type="ORF">CINCED_3A007029</name>
</gene>
<dbReference type="GO" id="GO:0046872">
    <property type="term" value="F:metal ion binding"/>
    <property type="evidence" value="ECO:0007669"/>
    <property type="project" value="UniProtKB-KW"/>
</dbReference>
<sequence>MAENLLAAFSTDNLLSLYILLHALISCFLGLPIAPCATYGSSISHSLSLMSLGYIFLPLNSTFALVYLSFHFFSRHLLGFLFNLHNSNICRLLKKMEPLLAKKVTIKKDRTLTPERILKILADVTEQPIQRPKDSKKRKKSYSGKKKTTTIKTEIIIEESGQILSVSKSHRGRMHDFRIRKQEKMLPRDSIKHADSGYQGWQKVQSNVVIPYKRYRKKPLTEEQKEHNRKLASFRMRVENKIREIKIFKIISNVYRNFQKKYNMRFNIIAGIVNLRHGF</sequence>
<evidence type="ECO:0000256" key="1">
    <source>
        <dbReference type="ARBA" id="ARBA00001968"/>
    </source>
</evidence>
<keyword evidence="3" id="KW-0812">Transmembrane</keyword>
<evidence type="ECO:0000259" key="4">
    <source>
        <dbReference type="Pfam" id="PF13359"/>
    </source>
</evidence>
<dbReference type="PANTHER" id="PTHR23080">
    <property type="entry name" value="THAP DOMAIN PROTEIN"/>
    <property type="match status" value="1"/>
</dbReference>
<keyword evidence="2" id="KW-0479">Metal-binding</keyword>
<dbReference type="Pfam" id="PF13359">
    <property type="entry name" value="DDE_Tnp_4"/>
    <property type="match status" value="1"/>
</dbReference>
<comment type="cofactor">
    <cofactor evidence="1">
        <name>a divalent metal cation</name>
        <dbReference type="ChEBI" id="CHEBI:60240"/>
    </cofactor>
</comment>
<keyword evidence="3" id="KW-0472">Membrane</keyword>